<name>A0ABS0IUI8_9GAMM</name>
<sequence length="64" mass="7177">MNNVDDFSHQLSTSTFYINIVINSDDKTMLAKPDGSLAVCLQIELLCLACKIRVDITDFKKQTP</sequence>
<comment type="caution">
    <text evidence="1">The sequence shown here is derived from an EMBL/GenBank/DDBJ whole genome shotgun (WGS) entry which is preliminary data.</text>
</comment>
<protein>
    <submittedName>
        <fullName evidence="1">Uncharacterized protein</fullName>
    </submittedName>
</protein>
<evidence type="ECO:0000313" key="1">
    <source>
        <dbReference type="EMBL" id="MBG2879696.1"/>
    </source>
</evidence>
<dbReference type="Proteomes" id="UP000614721">
    <property type="component" value="Unassembled WGS sequence"/>
</dbReference>
<reference evidence="1 2" key="1">
    <citation type="submission" date="2020-11" db="EMBL/GenBank/DDBJ databases">
        <title>Enhanced detection system for hospital associated transmission using whole genome sequencing surveillance.</title>
        <authorList>
            <person name="Harrison L.H."/>
            <person name="Van Tyne D."/>
            <person name="Marsh J.W."/>
            <person name="Griffith M.P."/>
            <person name="Snyder D.J."/>
            <person name="Cooper V.S."/>
            <person name="Mustapha M."/>
        </authorList>
    </citation>
    <scope>NUCLEOTIDE SEQUENCE [LARGE SCALE GENOMIC DNA]</scope>
    <source>
        <strain evidence="1 2">PR00075</strain>
    </source>
</reference>
<organism evidence="1 2">
    <name type="scientific">Proteus alimentorum</name>
    <dbReference type="NCBI Taxonomy" id="1973495"/>
    <lineage>
        <taxon>Bacteria</taxon>
        <taxon>Pseudomonadati</taxon>
        <taxon>Pseudomonadota</taxon>
        <taxon>Gammaproteobacteria</taxon>
        <taxon>Enterobacterales</taxon>
        <taxon>Morganellaceae</taxon>
        <taxon>Proteus</taxon>
    </lineage>
</organism>
<dbReference type="EMBL" id="JADSJP010000015">
    <property type="protein sequence ID" value="MBG2879696.1"/>
    <property type="molecule type" value="Genomic_DNA"/>
</dbReference>
<proteinExistence type="predicted"/>
<keyword evidence="2" id="KW-1185">Reference proteome</keyword>
<gene>
    <name evidence="1" type="ORF">I4902_10485</name>
</gene>
<accession>A0ABS0IUI8</accession>
<dbReference type="RefSeq" id="WP_196565969.1">
    <property type="nucleotide sequence ID" value="NZ_JADRYY010000002.1"/>
</dbReference>
<evidence type="ECO:0000313" key="2">
    <source>
        <dbReference type="Proteomes" id="UP000614721"/>
    </source>
</evidence>